<evidence type="ECO:0000313" key="5">
    <source>
        <dbReference type="EMBL" id="AFK35579.1"/>
    </source>
</evidence>
<organism evidence="5">
    <name type="scientific">Medicago truncatula</name>
    <name type="common">Barrel medic</name>
    <name type="synonym">Medicago tribuloides</name>
    <dbReference type="NCBI Taxonomy" id="3880"/>
    <lineage>
        <taxon>Eukaryota</taxon>
        <taxon>Viridiplantae</taxon>
        <taxon>Streptophyta</taxon>
        <taxon>Embryophyta</taxon>
        <taxon>Tracheophyta</taxon>
        <taxon>Spermatophyta</taxon>
        <taxon>Magnoliopsida</taxon>
        <taxon>eudicotyledons</taxon>
        <taxon>Gunneridae</taxon>
        <taxon>Pentapetalae</taxon>
        <taxon>rosids</taxon>
        <taxon>fabids</taxon>
        <taxon>Fabales</taxon>
        <taxon>Fabaceae</taxon>
        <taxon>Papilionoideae</taxon>
        <taxon>50 kb inversion clade</taxon>
        <taxon>NPAAA clade</taxon>
        <taxon>Hologalegina</taxon>
        <taxon>IRL clade</taxon>
        <taxon>Trifolieae</taxon>
        <taxon>Medicago</taxon>
    </lineage>
</organism>
<dbReference type="ExpressionAtlas" id="I3S5N7">
    <property type="expression patterns" value="differential"/>
</dbReference>
<evidence type="ECO:0000256" key="1">
    <source>
        <dbReference type="ARBA" id="ARBA00009947"/>
    </source>
</evidence>
<dbReference type="InterPro" id="IPR002164">
    <property type="entry name" value="NAP_family"/>
</dbReference>
<sequence length="120" mass="14065">MVGDRTKKQKLTENPEEVDAELILSIEKLQEIQDDLEKINDEASDKVLEIEQKYNEIRKPVYDKRNEIIKSIPDFWLNAFLSHPTLSELLNDEDQKIFKYLSSLEVEDNKDVKSGIHNHP</sequence>
<dbReference type="InterPro" id="IPR037231">
    <property type="entry name" value="NAP-like_sf"/>
</dbReference>
<dbReference type="AlphaFoldDB" id="I3S5N7"/>
<dbReference type="Gene3D" id="3.30.1120.90">
    <property type="entry name" value="Nucleosome assembly protein"/>
    <property type="match status" value="1"/>
</dbReference>
<dbReference type="Gene3D" id="1.20.5.1500">
    <property type="match status" value="1"/>
</dbReference>
<dbReference type="GO" id="GO:0006334">
    <property type="term" value="P:nucleosome assembly"/>
    <property type="evidence" value="ECO:0007669"/>
    <property type="project" value="InterPro"/>
</dbReference>
<evidence type="ECO:0000256" key="4">
    <source>
        <dbReference type="SAM" id="Coils"/>
    </source>
</evidence>
<dbReference type="GO" id="GO:0042393">
    <property type="term" value="F:histone binding"/>
    <property type="evidence" value="ECO:0007669"/>
    <property type="project" value="UniProtKB-ARBA"/>
</dbReference>
<dbReference type="SUPFAM" id="SSF143113">
    <property type="entry name" value="NAP-like"/>
    <property type="match status" value="1"/>
</dbReference>
<name>I3S5N7_MEDTR</name>
<comment type="similarity">
    <text evidence="1 3">Belongs to the nucleosome assembly protein (NAP) family.</text>
</comment>
<dbReference type="EMBL" id="BT135784">
    <property type="protein sequence ID" value="AFK35579.1"/>
    <property type="molecule type" value="mRNA"/>
</dbReference>
<keyword evidence="4" id="KW-0175">Coiled coil</keyword>
<evidence type="ECO:0000256" key="2">
    <source>
        <dbReference type="ARBA" id="ARBA00023186"/>
    </source>
</evidence>
<dbReference type="PANTHER" id="PTHR11875">
    <property type="entry name" value="TESTIS-SPECIFIC Y-ENCODED PROTEIN"/>
    <property type="match status" value="1"/>
</dbReference>
<dbReference type="GO" id="GO:0000724">
    <property type="term" value="P:double-strand break repair via homologous recombination"/>
    <property type="evidence" value="ECO:0007669"/>
    <property type="project" value="UniProtKB-ARBA"/>
</dbReference>
<dbReference type="Pfam" id="PF00956">
    <property type="entry name" value="NAP"/>
    <property type="match status" value="1"/>
</dbReference>
<feature type="coiled-coil region" evidence="4">
    <location>
        <begin position="22"/>
        <end position="53"/>
    </location>
</feature>
<proteinExistence type="evidence at transcript level"/>
<keyword evidence="2" id="KW-0143">Chaperone</keyword>
<protein>
    <submittedName>
        <fullName evidence="5">Uncharacterized protein</fullName>
    </submittedName>
</protein>
<evidence type="ECO:0000256" key="3">
    <source>
        <dbReference type="RuleBase" id="RU003876"/>
    </source>
</evidence>
<dbReference type="GO" id="GO:0005634">
    <property type="term" value="C:nucleus"/>
    <property type="evidence" value="ECO:0007669"/>
    <property type="project" value="InterPro"/>
</dbReference>
<reference evidence="5" key="1">
    <citation type="submission" date="2012-05" db="EMBL/GenBank/DDBJ databases">
        <authorList>
            <person name="Krishnakumar V."/>
            <person name="Cheung F."/>
            <person name="Xiao Y."/>
            <person name="Chan A."/>
            <person name="Moskal W.A."/>
            <person name="Town C.D."/>
        </authorList>
    </citation>
    <scope>NUCLEOTIDE SEQUENCE</scope>
</reference>
<accession>I3S5N7</accession>